<evidence type="ECO:0000256" key="1">
    <source>
        <dbReference type="SAM" id="MobiDB-lite"/>
    </source>
</evidence>
<keyword evidence="2" id="KW-0812">Transmembrane</keyword>
<reference evidence="3 4" key="1">
    <citation type="journal article" date="2013" name="Curr. Biol.">
        <title>The Genome of the Foraminiferan Reticulomyxa filosa.</title>
        <authorList>
            <person name="Glockner G."/>
            <person name="Hulsmann N."/>
            <person name="Schleicher M."/>
            <person name="Noegel A.A."/>
            <person name="Eichinger L."/>
            <person name="Gallinger C."/>
            <person name="Pawlowski J."/>
            <person name="Sierra R."/>
            <person name="Euteneuer U."/>
            <person name="Pillet L."/>
            <person name="Moustafa A."/>
            <person name="Platzer M."/>
            <person name="Groth M."/>
            <person name="Szafranski K."/>
            <person name="Schliwa M."/>
        </authorList>
    </citation>
    <scope>NUCLEOTIDE SEQUENCE [LARGE SCALE GENOMIC DNA]</scope>
</reference>
<feature type="transmembrane region" description="Helical" evidence="2">
    <location>
        <begin position="124"/>
        <end position="146"/>
    </location>
</feature>
<feature type="transmembrane region" description="Helical" evidence="2">
    <location>
        <begin position="241"/>
        <end position="262"/>
    </location>
</feature>
<organism evidence="3 4">
    <name type="scientific">Reticulomyxa filosa</name>
    <dbReference type="NCBI Taxonomy" id="46433"/>
    <lineage>
        <taxon>Eukaryota</taxon>
        <taxon>Sar</taxon>
        <taxon>Rhizaria</taxon>
        <taxon>Retaria</taxon>
        <taxon>Foraminifera</taxon>
        <taxon>Monothalamids</taxon>
        <taxon>Reticulomyxidae</taxon>
        <taxon>Reticulomyxa</taxon>
    </lineage>
</organism>
<proteinExistence type="predicted"/>
<evidence type="ECO:0000256" key="2">
    <source>
        <dbReference type="SAM" id="Phobius"/>
    </source>
</evidence>
<keyword evidence="2" id="KW-0472">Membrane</keyword>
<feature type="region of interest" description="Disordered" evidence="1">
    <location>
        <begin position="45"/>
        <end position="75"/>
    </location>
</feature>
<protein>
    <submittedName>
        <fullName evidence="3">Uncharacterized protein</fullName>
    </submittedName>
</protein>
<sequence length="341" mass="38849">MVKNPQFHVGLFFHSKCLPRTLMGHRSLGHVRFCVPTNKLGAHPFASQAKEKQHIQKKREKEEEEDEVEETTEGESKRGFFFGQKANQYIPQRELAQTISISIDDKAFNISLLLKHMQAVKNQVLAFAASGLLSSSAIVLLQGGAYPLELNIVMTKIPWICLTTYWYYIWHSTRTTLSNPSHPIRYVDVDEMRDMYGNVLTTRKKRLYSQCIDLKTKETQSHNLPILRTCVDKIDLANKGLYLSLGVNVALVFATGMINPFGTPSIAALDVEDVVARSLYPSLMYFYTFLVKFAVVSDFVKFCFAQCLCFFCRTISVNMDMTVVENRKVKDVEDTLEEGEN</sequence>
<evidence type="ECO:0000313" key="3">
    <source>
        <dbReference type="EMBL" id="ETO34439.1"/>
    </source>
</evidence>
<accession>X6P8Q8</accession>
<comment type="caution">
    <text evidence="3">The sequence shown here is derived from an EMBL/GenBank/DDBJ whole genome shotgun (WGS) entry which is preliminary data.</text>
</comment>
<keyword evidence="4" id="KW-1185">Reference proteome</keyword>
<evidence type="ECO:0000313" key="4">
    <source>
        <dbReference type="Proteomes" id="UP000023152"/>
    </source>
</evidence>
<dbReference type="EMBL" id="ASPP01002565">
    <property type="protein sequence ID" value="ETO34439.1"/>
    <property type="molecule type" value="Genomic_DNA"/>
</dbReference>
<gene>
    <name evidence="3" type="ORF">RFI_02653</name>
</gene>
<name>X6P8Q8_RETFI</name>
<feature type="transmembrane region" description="Helical" evidence="2">
    <location>
        <begin position="152"/>
        <end position="170"/>
    </location>
</feature>
<dbReference type="AlphaFoldDB" id="X6P8Q8"/>
<keyword evidence="2" id="KW-1133">Transmembrane helix</keyword>
<feature type="compositionally biased region" description="Acidic residues" evidence="1">
    <location>
        <begin position="62"/>
        <end position="73"/>
    </location>
</feature>
<feature type="transmembrane region" description="Helical" evidence="2">
    <location>
        <begin position="282"/>
        <end position="311"/>
    </location>
</feature>
<dbReference type="Proteomes" id="UP000023152">
    <property type="component" value="Unassembled WGS sequence"/>
</dbReference>